<feature type="compositionally biased region" description="Acidic residues" evidence="5">
    <location>
        <begin position="332"/>
        <end position="348"/>
    </location>
</feature>
<sequence length="521" mass="57211">MAKSKHPRQSKGRVLPYGKPQVKVSFDSAGSKSHKTSIAVKSEATQGDKHVAKSNGKGKEKAAAPEIELQTPQNGSQAAGPSTFIIVAGSYEKLLYGIEGSYSSSTREAELKPIFIFPAHLACVKAVAASPGGKWLATGSEDEFVKVWDLRRRKEVGSLSQHQGSITSLHFPTSAHLLTTSTDSTLSLFRTSDWALLKSLKGHSGRVNHVDVHPTGRVALSVGKDKTLKMWDLMRGRGASSLPLGEEAELVRFSPRGTHFAVLYPRKIELYSLTMKLLHTLETKSRFNTLLFASLPRAAYFEDPDEEEMEMLFVGNEKGSTEGYWVDLGDVEDDSEEEDEDGDQDQEEGGSGSINVDLRHIVTLTGHSNRIKAISSLRFMVPNQHDVPRPTVLLTSVSSDGKINLYDLGSYNLNNLIEQHKGSATAEISTHDPVASHDTKGTRLTCVFLAEGRKGATGLGESEVKQNIGPDEDEDDDDDGEEEEEEEEDMYDQASDDDQEEEEEDGIEVELEEEEDEDVSE</sequence>
<dbReference type="InterPro" id="IPR020472">
    <property type="entry name" value="WD40_PAC1"/>
</dbReference>
<dbReference type="PROSITE" id="PS00678">
    <property type="entry name" value="WD_REPEATS_1"/>
    <property type="match status" value="2"/>
</dbReference>
<dbReference type="SUPFAM" id="SSF50978">
    <property type="entry name" value="WD40 repeat-like"/>
    <property type="match status" value="1"/>
</dbReference>
<reference evidence="6 7" key="1">
    <citation type="submission" date="2017-03" db="EMBL/GenBank/DDBJ databases">
        <title>Widespread Adenine N6-methylation of Active Genes in Fungi.</title>
        <authorList>
            <consortium name="DOE Joint Genome Institute"/>
            <person name="Mondo S.J."/>
            <person name="Dannebaum R.O."/>
            <person name="Kuo R.C."/>
            <person name="Louie K.B."/>
            <person name="Bewick A.J."/>
            <person name="Labutti K."/>
            <person name="Haridas S."/>
            <person name="Kuo A."/>
            <person name="Salamov A."/>
            <person name="Ahrendt S.R."/>
            <person name="Lau R."/>
            <person name="Bowen B.P."/>
            <person name="Lipzen A."/>
            <person name="Sullivan W."/>
            <person name="Andreopoulos W.B."/>
            <person name="Clum A."/>
            <person name="Lindquist E."/>
            <person name="Daum C."/>
            <person name="Northen T.R."/>
            <person name="Ramamoorthy G."/>
            <person name="Schmitz R.J."/>
            <person name="Gryganskyi A."/>
            <person name="Culley D."/>
            <person name="Magnuson J."/>
            <person name="James T.Y."/>
            <person name="O'Malley M.A."/>
            <person name="Stajich J.E."/>
            <person name="Spatafora J.W."/>
            <person name="Visel A."/>
            <person name="Grigoriev I.V."/>
        </authorList>
    </citation>
    <scope>NUCLEOTIDE SEQUENCE [LARGE SCALE GENOMIC DNA]</scope>
    <source>
        <strain evidence="6 7">NRRL Y-17943</strain>
    </source>
</reference>
<feature type="compositionally biased region" description="Basic residues" evidence="5">
    <location>
        <begin position="1"/>
        <end position="11"/>
    </location>
</feature>
<dbReference type="GO" id="GO:0042254">
    <property type="term" value="P:ribosome biogenesis"/>
    <property type="evidence" value="ECO:0007669"/>
    <property type="project" value="UniProtKB-KW"/>
</dbReference>
<accession>A0A1Y1U7P1</accession>
<evidence type="ECO:0000256" key="4">
    <source>
        <dbReference type="PROSITE-ProRule" id="PRU00221"/>
    </source>
</evidence>
<proteinExistence type="predicted"/>
<protein>
    <submittedName>
        <fullName evidence="6">WD40-repeat-containing domain protein</fullName>
    </submittedName>
</protein>
<evidence type="ECO:0000256" key="5">
    <source>
        <dbReference type="SAM" id="MobiDB-lite"/>
    </source>
</evidence>
<dbReference type="OrthoDB" id="308449at2759"/>
<keyword evidence="3" id="KW-0677">Repeat</keyword>
<keyword evidence="2 4" id="KW-0853">WD repeat</keyword>
<dbReference type="InParanoid" id="A0A1Y1U7P1"/>
<dbReference type="Pfam" id="PF00400">
    <property type="entry name" value="WD40"/>
    <property type="match status" value="3"/>
</dbReference>
<dbReference type="PANTHER" id="PTHR44675:SF1">
    <property type="entry name" value="P21-ACTIVATED PROTEIN KINASE-INTERACTING PROTEIN 1"/>
    <property type="match status" value="1"/>
</dbReference>
<organism evidence="6 7">
    <name type="scientific">Kockovaella imperatae</name>
    <dbReference type="NCBI Taxonomy" id="4999"/>
    <lineage>
        <taxon>Eukaryota</taxon>
        <taxon>Fungi</taxon>
        <taxon>Dikarya</taxon>
        <taxon>Basidiomycota</taxon>
        <taxon>Agaricomycotina</taxon>
        <taxon>Tremellomycetes</taxon>
        <taxon>Tremellales</taxon>
        <taxon>Cuniculitremaceae</taxon>
        <taxon>Kockovaella</taxon>
    </lineage>
</organism>
<dbReference type="RefSeq" id="XP_021867883.1">
    <property type="nucleotide sequence ID" value="XM_022017219.1"/>
</dbReference>
<dbReference type="STRING" id="4999.A0A1Y1U7P1"/>
<dbReference type="EMBL" id="NBSH01000019">
    <property type="protein sequence ID" value="ORX33564.1"/>
    <property type="molecule type" value="Genomic_DNA"/>
</dbReference>
<keyword evidence="7" id="KW-1185">Reference proteome</keyword>
<dbReference type="Gene3D" id="2.130.10.10">
    <property type="entry name" value="YVTN repeat-like/Quinoprotein amine dehydrogenase"/>
    <property type="match status" value="2"/>
</dbReference>
<dbReference type="InterPro" id="IPR051959">
    <property type="entry name" value="PAK1-Kinase_Regulator"/>
</dbReference>
<dbReference type="PRINTS" id="PR00320">
    <property type="entry name" value="GPROTEINBRPT"/>
</dbReference>
<dbReference type="PANTHER" id="PTHR44675">
    <property type="entry name" value="PAK1 INTERACTING PROTEIN 1"/>
    <property type="match status" value="1"/>
</dbReference>
<feature type="region of interest" description="Disordered" evidence="5">
    <location>
        <begin position="457"/>
        <end position="521"/>
    </location>
</feature>
<feature type="region of interest" description="Disordered" evidence="5">
    <location>
        <begin position="332"/>
        <end position="354"/>
    </location>
</feature>
<evidence type="ECO:0000256" key="3">
    <source>
        <dbReference type="ARBA" id="ARBA00022737"/>
    </source>
</evidence>
<evidence type="ECO:0000313" key="7">
    <source>
        <dbReference type="Proteomes" id="UP000193218"/>
    </source>
</evidence>
<dbReference type="GeneID" id="33559028"/>
<name>A0A1Y1U7P1_9TREE</name>
<dbReference type="PROSITE" id="PS50294">
    <property type="entry name" value="WD_REPEATS_REGION"/>
    <property type="match status" value="2"/>
</dbReference>
<dbReference type="Proteomes" id="UP000193218">
    <property type="component" value="Unassembled WGS sequence"/>
</dbReference>
<dbReference type="InterPro" id="IPR015943">
    <property type="entry name" value="WD40/YVTN_repeat-like_dom_sf"/>
</dbReference>
<comment type="caution">
    <text evidence="6">The sequence shown here is derived from an EMBL/GenBank/DDBJ whole genome shotgun (WGS) entry which is preliminary data.</text>
</comment>
<feature type="region of interest" description="Disordered" evidence="5">
    <location>
        <begin position="1"/>
        <end position="63"/>
    </location>
</feature>
<evidence type="ECO:0000256" key="2">
    <source>
        <dbReference type="ARBA" id="ARBA00022574"/>
    </source>
</evidence>
<feature type="compositionally biased region" description="Acidic residues" evidence="5">
    <location>
        <begin position="470"/>
        <end position="521"/>
    </location>
</feature>
<evidence type="ECO:0000313" key="6">
    <source>
        <dbReference type="EMBL" id="ORX33564.1"/>
    </source>
</evidence>
<dbReference type="InterPro" id="IPR036322">
    <property type="entry name" value="WD40_repeat_dom_sf"/>
</dbReference>
<evidence type="ECO:0000256" key="1">
    <source>
        <dbReference type="ARBA" id="ARBA00022517"/>
    </source>
</evidence>
<dbReference type="InterPro" id="IPR019775">
    <property type="entry name" value="WD40_repeat_CS"/>
</dbReference>
<gene>
    <name evidence="6" type="ORF">BD324DRAFT_639331</name>
</gene>
<dbReference type="InterPro" id="IPR001680">
    <property type="entry name" value="WD40_rpt"/>
</dbReference>
<keyword evidence="1" id="KW-0690">Ribosome biogenesis</keyword>
<feature type="compositionally biased region" description="Basic and acidic residues" evidence="5">
    <location>
        <begin position="46"/>
        <end position="63"/>
    </location>
</feature>
<dbReference type="PROSITE" id="PS50082">
    <property type="entry name" value="WD_REPEATS_2"/>
    <property type="match status" value="2"/>
</dbReference>
<dbReference type="AlphaFoldDB" id="A0A1Y1U7P1"/>
<feature type="repeat" description="WD" evidence="4">
    <location>
        <begin position="200"/>
        <end position="241"/>
    </location>
</feature>
<feature type="repeat" description="WD" evidence="4">
    <location>
        <begin position="117"/>
        <end position="158"/>
    </location>
</feature>
<dbReference type="SMART" id="SM00320">
    <property type="entry name" value="WD40"/>
    <property type="match status" value="4"/>
</dbReference>